<dbReference type="GO" id="GO:0045104">
    <property type="term" value="P:intermediate filament cytoskeleton organization"/>
    <property type="evidence" value="ECO:0007669"/>
    <property type="project" value="InterPro"/>
</dbReference>
<dbReference type="GO" id="GO:0005874">
    <property type="term" value="C:microtubule"/>
    <property type="evidence" value="ECO:0007669"/>
    <property type="project" value="UniProtKB-KW"/>
</dbReference>
<dbReference type="SUPFAM" id="SSF46966">
    <property type="entry name" value="Spectrin repeat"/>
    <property type="match status" value="25"/>
</dbReference>
<evidence type="ECO:0000256" key="22">
    <source>
        <dbReference type="SAM" id="Coils"/>
    </source>
</evidence>
<evidence type="ECO:0000313" key="28">
    <source>
        <dbReference type="Ensembl" id="ENSPNYP00000012752.1"/>
    </source>
</evidence>
<keyword evidence="9" id="KW-0433">Leucine-rich repeat</keyword>
<feature type="region of interest" description="Disordered" evidence="23">
    <location>
        <begin position="2802"/>
        <end position="2830"/>
    </location>
</feature>
<dbReference type="PANTHER" id="PTHR23169">
    <property type="entry name" value="ENVOPLAKIN"/>
    <property type="match status" value="1"/>
</dbReference>
<feature type="domain" description="Calponin-homology (CH)" evidence="25">
    <location>
        <begin position="79"/>
        <end position="182"/>
    </location>
</feature>
<dbReference type="InterPro" id="IPR036534">
    <property type="entry name" value="GAR_dom_sf"/>
</dbReference>
<evidence type="ECO:0000256" key="2">
    <source>
        <dbReference type="ARBA" id="ARBA00004555"/>
    </source>
</evidence>
<evidence type="ECO:0000256" key="13">
    <source>
        <dbReference type="ARBA" id="ARBA00022737"/>
    </source>
</evidence>
<protein>
    <submittedName>
        <fullName evidence="28">Microtubule actin crosslinking factor 1</fullName>
    </submittedName>
</protein>
<dbReference type="PROSITE" id="PS50222">
    <property type="entry name" value="EF_HAND_2"/>
    <property type="match status" value="2"/>
</dbReference>
<feature type="coiled-coil region" evidence="22">
    <location>
        <begin position="2226"/>
        <end position="2253"/>
    </location>
</feature>
<dbReference type="GeneTree" id="ENSGT00940000155824"/>
<feature type="domain" description="SH3" evidence="24">
    <location>
        <begin position="875"/>
        <end position="932"/>
    </location>
</feature>
<evidence type="ECO:0000256" key="21">
    <source>
        <dbReference type="PROSITE-ProRule" id="PRU00192"/>
    </source>
</evidence>
<dbReference type="GO" id="GO:0045296">
    <property type="term" value="F:cadherin binding"/>
    <property type="evidence" value="ECO:0007669"/>
    <property type="project" value="TreeGrafter"/>
</dbReference>
<dbReference type="STRING" id="303518.ENSPNYP00000012752"/>
<evidence type="ECO:0000256" key="19">
    <source>
        <dbReference type="ARBA" id="ARBA00023212"/>
    </source>
</evidence>
<dbReference type="Pfam" id="PF21097">
    <property type="entry name" value="SR_plectin_7"/>
    <property type="match status" value="1"/>
</dbReference>
<dbReference type="Pfam" id="PF02187">
    <property type="entry name" value="GAS2"/>
    <property type="match status" value="1"/>
</dbReference>
<dbReference type="InterPro" id="IPR036872">
    <property type="entry name" value="CH_dom_sf"/>
</dbReference>
<feature type="coiled-coil region" evidence="22">
    <location>
        <begin position="2729"/>
        <end position="2763"/>
    </location>
</feature>
<dbReference type="FunFam" id="1.20.58.60:FF:000014">
    <property type="entry name" value="microtubule-actin cross-linking factor 1"/>
    <property type="match status" value="1"/>
</dbReference>
<dbReference type="FunFam" id="1.20.58.60:FF:000001">
    <property type="entry name" value="Microtubule-actin cross-linking factor 1"/>
    <property type="match status" value="3"/>
</dbReference>
<reference evidence="28" key="1">
    <citation type="submission" date="2023-09" db="UniProtKB">
        <authorList>
            <consortium name="Ensembl"/>
        </authorList>
    </citation>
    <scope>IDENTIFICATION</scope>
</reference>
<dbReference type="CDD" id="cd00176">
    <property type="entry name" value="SPEC"/>
    <property type="match status" value="14"/>
</dbReference>
<keyword evidence="5 21" id="KW-0728">SH3 domain</keyword>
<dbReference type="SMART" id="SM00054">
    <property type="entry name" value="EFh"/>
    <property type="match status" value="2"/>
</dbReference>
<dbReference type="Pfam" id="PF17902">
    <property type="entry name" value="SH3_10"/>
    <property type="match status" value="1"/>
</dbReference>
<feature type="coiled-coil region" evidence="22">
    <location>
        <begin position="1354"/>
        <end position="1381"/>
    </location>
</feature>
<dbReference type="GO" id="GO:0042060">
    <property type="term" value="P:wound healing"/>
    <property type="evidence" value="ECO:0007669"/>
    <property type="project" value="TreeGrafter"/>
</dbReference>
<evidence type="ECO:0000256" key="18">
    <source>
        <dbReference type="ARBA" id="ARBA00023203"/>
    </source>
</evidence>
<evidence type="ECO:0000256" key="9">
    <source>
        <dbReference type="ARBA" id="ARBA00022614"/>
    </source>
</evidence>
<dbReference type="PANTHER" id="PTHR23169:SF25">
    <property type="entry name" value="MICROTUBULE-ACTIN CROSS-LINKING FACTOR 1, ISOFORMS 1_2_3_4_5"/>
    <property type="match status" value="1"/>
</dbReference>
<dbReference type="SUPFAM" id="SSF47473">
    <property type="entry name" value="EF-hand"/>
    <property type="match status" value="1"/>
</dbReference>
<evidence type="ECO:0000256" key="20">
    <source>
        <dbReference type="ARBA" id="ARBA00023273"/>
    </source>
</evidence>
<dbReference type="InterPro" id="IPR041615">
    <property type="entry name" value="Desmoplakin_SH3"/>
</dbReference>
<keyword evidence="19" id="KW-0206">Cytoskeleton</keyword>
<dbReference type="Gene3D" id="2.30.30.40">
    <property type="entry name" value="SH3 Domains"/>
    <property type="match status" value="1"/>
</dbReference>
<proteinExistence type="inferred from homology"/>
<dbReference type="GO" id="GO:0016055">
    <property type="term" value="P:Wnt signaling pathway"/>
    <property type="evidence" value="ECO:0007669"/>
    <property type="project" value="UniProtKB-KW"/>
</dbReference>
<evidence type="ECO:0000256" key="14">
    <source>
        <dbReference type="ARBA" id="ARBA00022837"/>
    </source>
</evidence>
<keyword evidence="11" id="KW-0493">Microtubule</keyword>
<dbReference type="Gene3D" id="1.10.418.10">
    <property type="entry name" value="Calponin-like domain"/>
    <property type="match status" value="2"/>
</dbReference>
<feature type="coiled-coil region" evidence="22">
    <location>
        <begin position="2071"/>
        <end position="2098"/>
    </location>
</feature>
<feature type="compositionally biased region" description="Low complexity" evidence="23">
    <location>
        <begin position="5083"/>
        <end position="5093"/>
    </location>
</feature>
<dbReference type="GO" id="GO:0032587">
    <property type="term" value="C:ruffle membrane"/>
    <property type="evidence" value="ECO:0007669"/>
    <property type="project" value="UniProtKB-SubCell"/>
</dbReference>
<dbReference type="FunFam" id="3.30.920.20:FF:000001">
    <property type="entry name" value="Microtubule-actin cross-linking factor 1"/>
    <property type="match status" value="1"/>
</dbReference>
<feature type="region of interest" description="Disordered" evidence="23">
    <location>
        <begin position="4984"/>
        <end position="5153"/>
    </location>
</feature>
<dbReference type="Ensembl" id="ENSPNYT00000013065.1">
    <property type="protein sequence ID" value="ENSPNYP00000012752.1"/>
    <property type="gene ID" value="ENSPNYG00000009457.1"/>
</dbReference>
<dbReference type="InterPro" id="IPR001589">
    <property type="entry name" value="Actinin_actin-bd_CS"/>
</dbReference>
<dbReference type="FunFam" id="1.10.418.10:FF:000017">
    <property type="entry name" value="Microtubule-actin cross-linking factor 1"/>
    <property type="match status" value="1"/>
</dbReference>
<comment type="similarity">
    <text evidence="4">Belongs to the plakin or cytolinker family.</text>
</comment>
<dbReference type="InterPro" id="IPR049538">
    <property type="entry name" value="PCN-like_spectrin-like_rpt"/>
</dbReference>
<dbReference type="FunFam" id="1.20.58.60:FF:000031">
    <property type="entry name" value="Microtubule-actin cross-linking factor 1"/>
    <property type="match status" value="1"/>
</dbReference>
<dbReference type="Pfam" id="PF13499">
    <property type="entry name" value="EF-hand_7"/>
    <property type="match status" value="1"/>
</dbReference>
<keyword evidence="18" id="KW-0009">Actin-binding</keyword>
<dbReference type="Pfam" id="PF00307">
    <property type="entry name" value="CH"/>
    <property type="match status" value="2"/>
</dbReference>
<keyword evidence="8" id="KW-0597">Phosphoprotein</keyword>
<evidence type="ECO:0000256" key="16">
    <source>
        <dbReference type="ARBA" id="ARBA00023034"/>
    </source>
</evidence>
<dbReference type="GO" id="GO:0005794">
    <property type="term" value="C:Golgi apparatus"/>
    <property type="evidence" value="ECO:0007669"/>
    <property type="project" value="UniProtKB-SubCell"/>
</dbReference>
<evidence type="ECO:0000256" key="4">
    <source>
        <dbReference type="ARBA" id="ARBA00009109"/>
    </source>
</evidence>
<keyword evidence="15" id="KW-0007">Acetylation</keyword>
<dbReference type="PROSITE" id="PS50002">
    <property type="entry name" value="SH3"/>
    <property type="match status" value="1"/>
</dbReference>
<accession>A0A3B4FQA4</accession>
<dbReference type="InterPro" id="IPR001715">
    <property type="entry name" value="CH_dom"/>
</dbReference>
<evidence type="ECO:0000256" key="10">
    <source>
        <dbReference type="ARBA" id="ARBA00022687"/>
    </source>
</evidence>
<keyword evidence="17" id="KW-0472">Membrane</keyword>
<dbReference type="PROSITE" id="PS00020">
    <property type="entry name" value="ACTININ_2"/>
    <property type="match status" value="1"/>
</dbReference>
<sequence length="5153" mass="582786">MESSDDDTLSERSCVSEPSFRSERSGGSLSPCTSGLVGPPGDTLPWNLSKHERKKRKSQDSVLDPAERAVVRVADERDRVQKKTFTKWVNKHLIKVRKHITDLYEDLRDGHNLISLLEVLSGVTLPREKGRMRFHRLQNVQIALDFLKQRQVKLVNIRNDDITDGNPKLTLGLIWTIILHFQISEIYVCGESADLTAKEKLLLWSQQAIEGYPGLRCVNFTSSWSDGRMFNALLHRYRPDLIDMDVVSRQSNRENLEQAFEIAESLGVTRLLDAEDVDVPSPDEKSVITYVSSIYDAFPKIPEGGEGIGAHEVDQRWSEYQSRFSSLLQWSRQHTALMANKNFPQNPVELKALYNEYVHFKETEIPAKEIEKGHIEHLYKLLEVWIEFGRIKLPQGLHPNDLEEVWGKLILEMLEREKILRPAVERLDLLLQRANKIQNMSLDCEEKLTLAKNTLQADMSRAESGEGVQCERELACYLQDCESLIQQLYQELKILRDEKYYQVEQLVFRVSRLQEELVSLRLQCSSIYRKGHFSQALGTTGTEHTHQRPPDTGLSLGQTLLGAVGAVGAALLRRPMARSQLVAMSSSEDEGSLRFIYELLGWVEETQELLERAEWGADLTSVEKNLDEHNNIHTAIEELMNSLQEARSYEAKVSPNFKSSYSETLAKLENQYCKLLEHSSWRLRSLESLHMFVSQCTDELIWLNEREEEEIAYDWSDNNTNTNAKKELYSEMRLELDEKRDVMRSLQETASRLCQENHPAKQTVEAYSAALQTQWQWVDQLCLCVEQHLKDNTAYFQFMTDARDCESYLRQLQETIKRQYTCDKNSRLSKLEDLLQDSMEEKEQLIEYRSTVASLVGRAKTVVQLRPRSAESTLGTTTPIKAICDYKQIEITIGRGEECVLQDNSQRTKWKVISPTGNEAMVPSVCFTVPPPNQEAIDTASRAEQLYQKVMSLWHQLHVNMKSVVSWHYLLKDIKTVSGWNLDTVRSSPCHVLNHLESQMADFLSDSKESSLFTPAERRELEKDVQQAQQHCQDLLLNMETGEWFQKTIKNILFMQKLRSELDSLRSSLGDVSHRCVKFFEEKPTSSSVPVLRSELNHAVEKMDKLHNLSAVYLEKLKTVDVLIRSLDEAESQVRKYENRLSEEDIVPADTTAIQNLRDQLGVSVFQSLQMEVHQAKEAGSKLNRLHPDRSPELERYQDKANQITERWSGIKRQMETRRADLEALGSSLQQYRDGHSALIKWIEETTERQENTQPGQMDSKALSEQLAQQTALVAEIEQNQTKLDECQTHSKQYCASVKDYELQLMTFRAFVESMHKSPVKRRRMHSSSDAITQEFMDLRTRYTALVTLTTQHVKYISDALRRLEEEEKEVEEEKQARVGQVSDLLGWVKGLQGRVVMLSNRFFICFFLQAINEQLAAKKDQVAEAIRSTQVFLLSKQASKLSPEERAHVEAQLDELKTTYNQLCDSSTQQLQQLEQQLAKEEERKVDRFGWGGPSGEKGVCRFMANMYSAYASLNKNNHKDLHTKGEGIAEAIRSVEELLSEQGETLSPEERENLQAALTRMKEQYSALTDSTSTTLSELDTAINNTVQQNTQRVRAAMWSYICQNFKSPLDRLRKSEALKDELTKFLQEHGSLGTWLEQSERDLRSLGEGETDAQGLKGRLDEHRKLAEDVICHKADLRFVSISGQKVLDSVQGALEQGGGSDASLESTKQLVTDNLQDANHRYTTLHTKSTELGSRLSGLLERYQQYQDEVVSLHSWLSTQEQNQSIAKASAETDPQNLQNTLRQLLQDELAERSVQLEKVKRAGRDLVSTDESPSLKAVDILYGLEKRFDSLSTSVSERAEQLQTAVAQSVSVQEGLKGLLSWLDKLALSPGPIEPTAQAKLRQELLSRQGSVDATRDSVSKLLHTSDASTASGLQRSLEDLTQRFTAAQASQAEREAELKGLLPKLESYERLGSDLQVFTQSRVKALSPVGQPDRSVDDYRQTIEVSRVDRFSLIGQTFPALVLRTFSGLCLRLVFFTLSSSFLIVCFSTHRFAAIQACEQQLLQFRGLSGSLVRWLQTAQDQLPSKEANLNTEGLQRRVQQLKDLLHDWESQGSRVQELNKTGSELESLIIDITAPQTKTGAPHINGSAGPSSVNGIHTCKDLTELQVAVSDVNSRYDALGGELKERLGQQHASLELRQKARQGTEELKSWLTDREESLKQAQTASPSKPEVVRAQAQENKALLSELAEHSGKVEELKSTLRKLIAENPDSPEADTWRQQLQEIDSRWQTANQTAAQRQTELETCADRLGSFASAANQLGPWLREKELMMSVLGPLSIDPNMLNTQKQQAQFMLREFETRRPQFDQLTQSAEGILSQTGDSAQDPKDLAEVRSELGSISQQWEDLTSKLTQRSNHIDQAQGTSERYQALLRDLSSSLSALSERLDAQASLSAQPEALKRRLQETGEIRSVLERRRTELAEAEKLCQELSAIVAEPYLKEELSKRLESVSGPLKSLEERAADGLSQLQAALSSTQQFQQMFEELRSWLDKQTDPRESSTVALPCQPEAIRSLLAETDELQRGIASQRGSYELIQAEGASLLATLPADERSALQARLTSLRQDWEGLNHRISDREARLKNTLNKAETYQQHKAELVPWLADCEGKEKELQPSLDSSALDEASQKARNLSLDIERRQPLLEAFNAASDQLLEQCCIGEEEVRDEKAQLNRRVDGLGESLHNRTAQLEELASRLKEFEEGRQAVERRLEAAKHQIEVQEALGPQACSAKSLERLRSQQESLRSLQPQVVYLRDLAQGLVQDAPQTPGGSTEGTRRLQEQAKDAEKEYEDVTDKVGSRCCSSLESRLQGVGEVQAHVRDVFSRLADLDDELDSFSPVGRDADSLASQADALKGFLSRLANLRTELEGHASECTTMLRREGSSPDLLALRRETEALSRQAGKLSERGQARLDQIEDAADRVRDFYRLVAELQGLLGRAEENLNAQGLVGTEVEMIKQQLQEFKAVEREQVDSIQPKLQHVNAVGQGLIQSAAKHTDTQALEHDLETTNLQWNSLNKRVAERIAQLQEALLHCGKFQDALEPLLSWLSDTEELVANQKPPSAEYRVVKAQIQEQKLLQRLLDDRRPTVDMIQAEGERIAATADSQDREKIQTQLQSLAERWSDLLDKASGRQRQLEELQVLALQFHEALEPLGEWLSTTERRLSSAEPMGTQTAKITQQIVKHKALQDDVSSREAEVDHLESLSQSLSPLSCAADRDWLSERVGSVRSGHSELADWCSRRAGLLEQALANAQLFGEDEVEVLNWLAEVAQRLAQVSVQSYRPQVLAEQHKHTLALNEEILSRKKTVDQAIKNGQALLKQTTGEEVLLIQEKLDGIKSRYAEMTAGSSKALRTLEQALQLSTRFASAQDDLNQWLDGVETELNTVEPDASPAYQERQKELKKVSAEKRLVLDTVNEVGSALLDLVPWRAREGLDRLVADTNQRYRQSDETITQRVQLVQAAIQRSQQYEEAVDAELAWVGETERKLASLGPLSLEPDVTVAQLQVQRAFNIDIIRHKDTVDQLLSTRDDILEACSDAQKDALMLKTASLSARYDAVSQSHSERFSALEQAQVLVARFWETYEELEPWLGETETLIAQLPPPAIDTDALRLQQDQMRLLRESIAEHKPHIDKLLKIGPQLAELSLQEGASVTQRYADAEKRYQAIKEEVKGRATVLDEAVSQSAQFHDKMDPLLETLEGAVQRLRQPPPVAAEVEKIREQLAEHRAQGLELDKLLPSFSALCARGEELIGRAAHDDPAAQAVRSRLLRLRSLWDEIRQRAEEREGKLNDVLDLAGKFWADVAALLSTLRDSQDIVKDLEDPGVDPSLIKQQIEAAEAIKAETDGLREELEFVRTLGADLIFACGETEKPEVKKTIDEMNAAWEGLNRTWRERMERLEEAMTASVQYQDALQSMFDYLDNAVIKLCEMSTVGTDLGTVKQQIEELKQYKVEVYQQQIDMEKLSHQGELLLKKVSDQTDRDMIQEPLTELRHLWENLGDKITQRQHKLEAALLALGQFQHALSELQAWLTHTHTTLDTQRPVSSDPKAIEIELAKHHVLRNDVLSHHATVDTVNNAAAELLESSPGDEAGNLRDQLDQLNQSWGSLLLKTQERQKLLEAALQQAEGFHGELEEFLQWLRRTESQLSAAKPTGGLPETAREQLQQHMVTLHLHTHIIRDNTQAHVTRKQFRVCVTLCTCALVVVTAAEECFPIAGRKRMLQKSLLHISNSVFVNEVNTHREQVLALEKAGSQLRFASLKQDVVLIKNLLLSVQARWDKLVQRSLDRGRHLDEARKRAKQFHEAWRKLTDWLEEAEKRLDSELEISNEPDKIKVQLTKHKEFQKALGSKQPVYDTTVRSGKAMRDKAQLPADTQKLDNLLGEVRDKWDTVCGKSVERQHKLEEALLFSGQFAEALQALVDWLYRVEPQLAEDQPVHGDLDLVSNLMDSHKAFQKELGKRTSSIQALKRSARDLMETGRDDTAWVKVQLQELSNRWDTVCALSVTKQTRLQQALKQAEDFRTAVQLLLEWLSEAEQTLRFRGVLPEEAETLQALLHTHRDFMGTVEEKRTDVNKAAGMGEGILTVCHPDSITTIKHWITIIRARFEEVLTWAKQHEQRLETALTEVLNNANLLEELLSWLQWAETTLVQRDTEPLPQDIPQLKNLITEHQMFMEEMTRKQPDVDKVTKTYKRKPAEPPSSLAERRGARKSPQQQQQAAMQVSGGNPRLNQLCARWQQVWLLALDRQRKLNDALDRLEELKEFANFDFDVWRKKYMRWMNHKKSRVMDFFRRIDKDQDGKITRQEFIDGILASKFPTSKLEMTAVADIFDRDGDGYIDYYEFVAALHPNKDAYRPTTDADKIEDEVTRQVAQCKCAKRFQVEQIGENKYRFGDSQQLRLVRILRSTVMVRVGGGWMALDEFLVKNDPCRARGRTNLELREKFILPEGASQGLAAFRSRGRRSKPGSRNASPTRSSSSASHSGASLPSAPSAPATPTASGAPSGSKLKRPTFHSSRGSLTGENGGTTHTSKPSRTGETPAMCPGGSTASGPTSRAGSRAGSRASSRRGSDASDASELQDARSVCSDTSDTPRRPGGGAKPSKIPTISKKTPSPKTPGCPKIRF</sequence>
<dbReference type="FunFam" id="1.10.418.10:FF:000002">
    <property type="entry name" value="Microtubule-actin cross-linking factor 1"/>
    <property type="match status" value="1"/>
</dbReference>
<dbReference type="InterPro" id="IPR003108">
    <property type="entry name" value="GAR_dom"/>
</dbReference>
<dbReference type="Gene3D" id="1.10.238.10">
    <property type="entry name" value="EF-hand"/>
    <property type="match status" value="1"/>
</dbReference>
<dbReference type="FunFam" id="1.20.58.60:FF:000010">
    <property type="entry name" value="plectin isoform X2"/>
    <property type="match status" value="1"/>
</dbReference>
<dbReference type="InterPro" id="IPR041573">
    <property type="entry name" value="Desmoplakin_Spectrin-like"/>
</dbReference>
<dbReference type="GO" id="GO:0003779">
    <property type="term" value="F:actin binding"/>
    <property type="evidence" value="ECO:0007669"/>
    <property type="project" value="UniProtKB-KW"/>
</dbReference>
<dbReference type="SMART" id="SM00033">
    <property type="entry name" value="CH"/>
    <property type="match status" value="2"/>
</dbReference>
<dbReference type="GO" id="GO:0051893">
    <property type="term" value="P:regulation of focal adhesion assembly"/>
    <property type="evidence" value="ECO:0007669"/>
    <property type="project" value="TreeGrafter"/>
</dbReference>
<keyword evidence="6" id="KW-1003">Cell membrane</keyword>
<evidence type="ECO:0000259" key="25">
    <source>
        <dbReference type="PROSITE" id="PS50021"/>
    </source>
</evidence>
<dbReference type="FunFam" id="1.20.58.60:FF:000016">
    <property type="entry name" value="Microtubule-actin cross-linking factor 1"/>
    <property type="match status" value="1"/>
</dbReference>
<dbReference type="SMART" id="SM00243">
    <property type="entry name" value="GAS2"/>
    <property type="match status" value="1"/>
</dbReference>
<evidence type="ECO:0000256" key="12">
    <source>
        <dbReference type="ARBA" id="ARBA00022723"/>
    </source>
</evidence>
<feature type="region of interest" description="Disordered" evidence="23">
    <location>
        <begin position="1"/>
        <end position="64"/>
    </location>
</feature>
<dbReference type="SUPFAM" id="SSF47576">
    <property type="entry name" value="Calponin-homology domain, CH-domain"/>
    <property type="match status" value="1"/>
</dbReference>
<dbReference type="GO" id="GO:0005509">
    <property type="term" value="F:calcium ion binding"/>
    <property type="evidence" value="ECO:0007669"/>
    <property type="project" value="InterPro"/>
</dbReference>
<keyword evidence="10" id="KW-0879">Wnt signaling pathway</keyword>
<evidence type="ECO:0000256" key="23">
    <source>
        <dbReference type="SAM" id="MobiDB-lite"/>
    </source>
</evidence>
<dbReference type="PROSITE" id="PS00019">
    <property type="entry name" value="ACTININ_1"/>
    <property type="match status" value="1"/>
</dbReference>
<evidence type="ECO:0000256" key="8">
    <source>
        <dbReference type="ARBA" id="ARBA00022553"/>
    </source>
</evidence>
<dbReference type="InterPro" id="IPR018159">
    <property type="entry name" value="Spectrin/alpha-actinin"/>
</dbReference>
<evidence type="ECO:0000256" key="3">
    <source>
        <dbReference type="ARBA" id="ARBA00004632"/>
    </source>
</evidence>
<evidence type="ECO:0000256" key="17">
    <source>
        <dbReference type="ARBA" id="ARBA00023136"/>
    </source>
</evidence>
<dbReference type="InterPro" id="IPR001452">
    <property type="entry name" value="SH3_domain"/>
</dbReference>
<feature type="coiled-coil region" evidence="22">
    <location>
        <begin position="1120"/>
        <end position="1147"/>
    </location>
</feature>
<evidence type="ECO:0000259" key="26">
    <source>
        <dbReference type="PROSITE" id="PS50222"/>
    </source>
</evidence>
<evidence type="ECO:0000256" key="15">
    <source>
        <dbReference type="ARBA" id="ARBA00022990"/>
    </source>
</evidence>
<feature type="coiled-coil region" evidence="22">
    <location>
        <begin position="729"/>
        <end position="756"/>
    </location>
</feature>
<keyword evidence="13" id="KW-0677">Repeat</keyword>
<comment type="subcellular location">
    <subcellularLocation>
        <location evidence="3">Cell projection</location>
        <location evidence="3">Ruffle membrane</location>
    </subcellularLocation>
    <subcellularLocation>
        <location evidence="1">Cytoplasm</location>
        <location evidence="1">Cytoskeleton</location>
    </subcellularLocation>
    <subcellularLocation>
        <location evidence="2">Golgi apparatus</location>
    </subcellularLocation>
</comment>
<dbReference type="GO" id="GO:0032886">
    <property type="term" value="P:regulation of microtubule-based process"/>
    <property type="evidence" value="ECO:0007669"/>
    <property type="project" value="TreeGrafter"/>
</dbReference>
<dbReference type="PROSITE" id="PS00018">
    <property type="entry name" value="EF_HAND_1"/>
    <property type="match status" value="2"/>
</dbReference>
<dbReference type="PROSITE" id="PS50021">
    <property type="entry name" value="CH"/>
    <property type="match status" value="2"/>
</dbReference>
<dbReference type="InterPro" id="IPR018247">
    <property type="entry name" value="EF_Hand_1_Ca_BS"/>
</dbReference>
<gene>
    <name evidence="28" type="primary">MACF1</name>
</gene>
<feature type="domain" description="Calponin-homology (CH)" evidence="25">
    <location>
        <begin position="195"/>
        <end position="299"/>
    </location>
</feature>
<dbReference type="GO" id="GO:0008017">
    <property type="term" value="F:microtubule binding"/>
    <property type="evidence" value="ECO:0007669"/>
    <property type="project" value="InterPro"/>
</dbReference>
<keyword evidence="16" id="KW-0333">Golgi apparatus</keyword>
<dbReference type="InterPro" id="IPR043197">
    <property type="entry name" value="Plakin"/>
</dbReference>
<keyword evidence="22" id="KW-0175">Coiled coil</keyword>
<dbReference type="Gene3D" id="1.20.58.1060">
    <property type="match status" value="1"/>
</dbReference>
<dbReference type="InterPro" id="IPR002048">
    <property type="entry name" value="EF_hand_dom"/>
</dbReference>
<organism evidence="28">
    <name type="scientific">Pundamilia nyererei</name>
    <dbReference type="NCBI Taxonomy" id="303518"/>
    <lineage>
        <taxon>Eukaryota</taxon>
        <taxon>Metazoa</taxon>
        <taxon>Chordata</taxon>
        <taxon>Craniata</taxon>
        <taxon>Vertebrata</taxon>
        <taxon>Euteleostomi</taxon>
        <taxon>Actinopterygii</taxon>
        <taxon>Neopterygii</taxon>
        <taxon>Teleostei</taxon>
        <taxon>Neoteleostei</taxon>
        <taxon>Acanthomorphata</taxon>
        <taxon>Ovalentaria</taxon>
        <taxon>Cichlomorphae</taxon>
        <taxon>Cichliformes</taxon>
        <taxon>Cichlidae</taxon>
        <taxon>African cichlids</taxon>
        <taxon>Pseudocrenilabrinae</taxon>
        <taxon>Haplochromini</taxon>
        <taxon>Pundamilia</taxon>
    </lineage>
</organism>
<evidence type="ECO:0000259" key="27">
    <source>
        <dbReference type="PROSITE" id="PS51460"/>
    </source>
</evidence>
<dbReference type="SMART" id="SM00150">
    <property type="entry name" value="SPEC"/>
    <property type="match status" value="32"/>
</dbReference>
<evidence type="ECO:0000256" key="11">
    <source>
        <dbReference type="ARBA" id="ARBA00022701"/>
    </source>
</evidence>
<dbReference type="Gene3D" id="1.20.58.60">
    <property type="match status" value="27"/>
</dbReference>
<keyword evidence="12" id="KW-0479">Metal-binding</keyword>
<dbReference type="Pfam" id="PF18373">
    <property type="entry name" value="Spectrin_2"/>
    <property type="match status" value="1"/>
</dbReference>
<evidence type="ECO:0000259" key="24">
    <source>
        <dbReference type="PROSITE" id="PS50002"/>
    </source>
</evidence>
<dbReference type="Gene3D" id="3.30.920.20">
    <property type="entry name" value="Gas2-like domain"/>
    <property type="match status" value="1"/>
</dbReference>
<dbReference type="PROSITE" id="PS51460">
    <property type="entry name" value="GAR"/>
    <property type="match status" value="1"/>
</dbReference>
<dbReference type="InterPro" id="IPR011992">
    <property type="entry name" value="EF-hand-dom_pair"/>
</dbReference>
<evidence type="ECO:0000256" key="6">
    <source>
        <dbReference type="ARBA" id="ARBA00022475"/>
    </source>
</evidence>
<keyword evidence="20" id="KW-0966">Cell projection</keyword>
<dbReference type="CDD" id="cd21188">
    <property type="entry name" value="CH_PLEC-like_rpt1"/>
    <property type="match status" value="1"/>
</dbReference>
<dbReference type="FunFam" id="1.20.58.60:FF:000021">
    <property type="entry name" value="Microtubule-actin cross-linking factor 1"/>
    <property type="match status" value="1"/>
</dbReference>
<dbReference type="GO" id="GO:0015629">
    <property type="term" value="C:actin cytoskeleton"/>
    <property type="evidence" value="ECO:0007669"/>
    <property type="project" value="TreeGrafter"/>
</dbReference>
<evidence type="ECO:0000256" key="1">
    <source>
        <dbReference type="ARBA" id="ARBA00004245"/>
    </source>
</evidence>
<feature type="coiled-coil region" evidence="22">
    <location>
        <begin position="478"/>
        <end position="523"/>
    </location>
</feature>
<dbReference type="GO" id="GO:0005198">
    <property type="term" value="F:structural molecule activity"/>
    <property type="evidence" value="ECO:0007669"/>
    <property type="project" value="TreeGrafter"/>
</dbReference>
<dbReference type="FunFam" id="1.20.58.60:FF:000141">
    <property type="entry name" value="Microtubule-actin cross-linking factor 1"/>
    <property type="match status" value="1"/>
</dbReference>
<dbReference type="FunFam" id="1.10.238.10:FF:000013">
    <property type="entry name" value="Microtubule-actin cross-linking factor 1"/>
    <property type="match status" value="1"/>
</dbReference>
<feature type="compositionally biased region" description="Low complexity" evidence="23">
    <location>
        <begin position="4996"/>
        <end position="5035"/>
    </location>
</feature>
<dbReference type="Pfam" id="PF21020">
    <property type="entry name" value="Spectrin_4"/>
    <property type="match status" value="1"/>
</dbReference>
<dbReference type="CDD" id="cd00051">
    <property type="entry name" value="EFh"/>
    <property type="match status" value="1"/>
</dbReference>
<dbReference type="FunFam" id="1.20.58.60:FF:000009">
    <property type="entry name" value="dystonin isoform X1"/>
    <property type="match status" value="1"/>
</dbReference>
<dbReference type="SUPFAM" id="SSF143575">
    <property type="entry name" value="GAS2 domain-like"/>
    <property type="match status" value="1"/>
</dbReference>
<dbReference type="FunFam" id="1.20.58.60:FF:000008">
    <property type="entry name" value="microtubule-actin cross-linking factor 1"/>
    <property type="match status" value="2"/>
</dbReference>
<evidence type="ECO:0000256" key="7">
    <source>
        <dbReference type="ARBA" id="ARBA00022490"/>
    </source>
</evidence>
<feature type="region of interest" description="Disordered" evidence="23">
    <location>
        <begin position="4714"/>
        <end position="4755"/>
    </location>
</feature>
<dbReference type="GO" id="GO:0005882">
    <property type="term" value="C:intermediate filament"/>
    <property type="evidence" value="ECO:0007669"/>
    <property type="project" value="TreeGrafter"/>
</dbReference>
<evidence type="ECO:0000256" key="5">
    <source>
        <dbReference type="ARBA" id="ARBA00022443"/>
    </source>
</evidence>
<dbReference type="FunFam" id="1.20.58.60:FF:000048">
    <property type="entry name" value="microtubule-actin cross-linking factor 1 isoform X3"/>
    <property type="match status" value="1"/>
</dbReference>
<feature type="domain" description="GAR" evidence="27">
    <location>
        <begin position="4888"/>
        <end position="4960"/>
    </location>
</feature>
<feature type="coiled-coil region" evidence="22">
    <location>
        <begin position="1458"/>
        <end position="1485"/>
    </location>
</feature>
<feature type="domain" description="EF-hand" evidence="26">
    <location>
        <begin position="4812"/>
        <end position="4847"/>
    </location>
</feature>
<feature type="domain" description="EF-hand" evidence="26">
    <location>
        <begin position="4848"/>
        <end position="4883"/>
    </location>
</feature>
<keyword evidence="14" id="KW-0106">Calcium</keyword>
<dbReference type="Pfam" id="PF21019">
    <property type="entry name" value="Spectrin_3"/>
    <property type="match status" value="1"/>
</dbReference>
<keyword evidence="7" id="KW-0963">Cytoplasm</keyword>
<name>A0A3B4FQA4_9CICH</name>
<dbReference type="Pfam" id="PF00435">
    <property type="entry name" value="Spectrin"/>
    <property type="match status" value="15"/>
</dbReference>
<dbReference type="InterPro" id="IPR002017">
    <property type="entry name" value="Spectrin_repeat"/>
</dbReference>
<feature type="compositionally biased region" description="Polar residues" evidence="23">
    <location>
        <begin position="5042"/>
        <end position="5066"/>
    </location>
</feature>
<feature type="compositionally biased region" description="Basic and acidic residues" evidence="23">
    <location>
        <begin position="2814"/>
        <end position="2830"/>
    </location>
</feature>